<feature type="transmembrane region" description="Helical" evidence="7">
    <location>
        <begin position="128"/>
        <end position="146"/>
    </location>
</feature>
<feature type="transmembrane region" description="Helical" evidence="7">
    <location>
        <begin position="330"/>
        <end position="349"/>
    </location>
</feature>
<evidence type="ECO:0000256" key="6">
    <source>
        <dbReference type="ARBA" id="ARBA00023136"/>
    </source>
</evidence>
<feature type="transmembrane region" description="Helical" evidence="7">
    <location>
        <begin position="194"/>
        <end position="221"/>
    </location>
</feature>
<evidence type="ECO:0000256" key="7">
    <source>
        <dbReference type="SAM" id="Phobius"/>
    </source>
</evidence>
<dbReference type="InterPro" id="IPR050171">
    <property type="entry name" value="MFS_Transporters"/>
</dbReference>
<feature type="transmembrane region" description="Helical" evidence="7">
    <location>
        <begin position="227"/>
        <end position="246"/>
    </location>
</feature>
<evidence type="ECO:0000313" key="9">
    <source>
        <dbReference type="Proteomes" id="UP001500655"/>
    </source>
</evidence>
<sequence>MAWSTLVNSVGTGMFVTASALYFTRVVGLSVAEVGLGLTVAGFVALSANLTVGRLADGKGARGVWAASLAVEAAAMAAFLIVDSFWAFIVVACVSQFAAAASQTARLPVFRMVGGDSATHLRSVIRTIVNLAASFGALVAGIAISLDVAPAYYTLIVANALTFAANVLIVLKLPKVEPTPRQARKKSDAALRNLPFLAVTVLNAVLILQAPVFTFALPLWIATRTDAPASLYALLVVLNTAVVTLFQIRASRGVDGVSVAGRVMRTAGIGLAAAFLGIGASSLFGPVGAVTVLIASVALMSVAEIRYAAAEFELSFGLAPKALQGEYSGVFTLGLGLATSAGPILLAVSVLSAGLAGWVALALATCVASLLVPWAVRLAERQLQSIQPVA</sequence>
<feature type="transmembrane region" description="Helical" evidence="7">
    <location>
        <begin position="355"/>
        <end position="376"/>
    </location>
</feature>
<keyword evidence="9" id="KW-1185">Reference proteome</keyword>
<evidence type="ECO:0000256" key="3">
    <source>
        <dbReference type="ARBA" id="ARBA00022475"/>
    </source>
</evidence>
<dbReference type="Proteomes" id="UP001500655">
    <property type="component" value="Unassembled WGS sequence"/>
</dbReference>
<dbReference type="PANTHER" id="PTHR23517:SF2">
    <property type="entry name" value="MULTIDRUG RESISTANCE PROTEIN MDTH"/>
    <property type="match status" value="1"/>
</dbReference>
<feature type="transmembrane region" description="Helical" evidence="7">
    <location>
        <begin position="20"/>
        <end position="52"/>
    </location>
</feature>
<name>A0ABP4WJ73_9ACTN</name>
<gene>
    <name evidence="8" type="ORF">GCM10009681_25590</name>
</gene>
<dbReference type="InterPro" id="IPR036259">
    <property type="entry name" value="MFS_trans_sf"/>
</dbReference>
<keyword evidence="4 7" id="KW-0812">Transmembrane</keyword>
<keyword evidence="3" id="KW-1003">Cell membrane</keyword>
<proteinExistence type="predicted"/>
<feature type="transmembrane region" description="Helical" evidence="7">
    <location>
        <begin position="64"/>
        <end position="82"/>
    </location>
</feature>
<dbReference type="Gene3D" id="1.20.1250.20">
    <property type="entry name" value="MFS general substrate transporter like domains"/>
    <property type="match status" value="1"/>
</dbReference>
<comment type="subcellular location">
    <subcellularLocation>
        <location evidence="1">Cell membrane</location>
        <topology evidence="1">Multi-pass membrane protein</topology>
    </subcellularLocation>
</comment>
<comment type="caution">
    <text evidence="8">The sequence shown here is derived from an EMBL/GenBank/DDBJ whole genome shotgun (WGS) entry which is preliminary data.</text>
</comment>
<evidence type="ECO:0000256" key="5">
    <source>
        <dbReference type="ARBA" id="ARBA00022989"/>
    </source>
</evidence>
<keyword evidence="5 7" id="KW-1133">Transmembrane helix</keyword>
<dbReference type="SUPFAM" id="SSF103473">
    <property type="entry name" value="MFS general substrate transporter"/>
    <property type="match status" value="1"/>
</dbReference>
<feature type="transmembrane region" description="Helical" evidence="7">
    <location>
        <begin position="88"/>
        <end position="107"/>
    </location>
</feature>
<keyword evidence="6 7" id="KW-0472">Membrane</keyword>
<dbReference type="PANTHER" id="PTHR23517">
    <property type="entry name" value="RESISTANCE PROTEIN MDTM, PUTATIVE-RELATED-RELATED"/>
    <property type="match status" value="1"/>
</dbReference>
<evidence type="ECO:0000256" key="2">
    <source>
        <dbReference type="ARBA" id="ARBA00022448"/>
    </source>
</evidence>
<feature type="transmembrane region" description="Helical" evidence="7">
    <location>
        <begin position="267"/>
        <end position="284"/>
    </location>
</feature>
<feature type="transmembrane region" description="Helical" evidence="7">
    <location>
        <begin position="152"/>
        <end position="173"/>
    </location>
</feature>
<dbReference type="EMBL" id="BAAALS010000010">
    <property type="protein sequence ID" value="GAA1753475.1"/>
    <property type="molecule type" value="Genomic_DNA"/>
</dbReference>
<evidence type="ECO:0000313" key="8">
    <source>
        <dbReference type="EMBL" id="GAA1753475.1"/>
    </source>
</evidence>
<organism evidence="8 9">
    <name type="scientific">Luedemannella helvata</name>
    <dbReference type="NCBI Taxonomy" id="349315"/>
    <lineage>
        <taxon>Bacteria</taxon>
        <taxon>Bacillati</taxon>
        <taxon>Actinomycetota</taxon>
        <taxon>Actinomycetes</taxon>
        <taxon>Micromonosporales</taxon>
        <taxon>Micromonosporaceae</taxon>
        <taxon>Luedemannella</taxon>
    </lineage>
</organism>
<evidence type="ECO:0000256" key="4">
    <source>
        <dbReference type="ARBA" id="ARBA00022692"/>
    </source>
</evidence>
<accession>A0ABP4WJ73</accession>
<protein>
    <submittedName>
        <fullName evidence="8">MFS transporter</fullName>
    </submittedName>
</protein>
<dbReference type="Pfam" id="PF07690">
    <property type="entry name" value="MFS_1"/>
    <property type="match status" value="1"/>
</dbReference>
<evidence type="ECO:0000256" key="1">
    <source>
        <dbReference type="ARBA" id="ARBA00004651"/>
    </source>
</evidence>
<dbReference type="InterPro" id="IPR011701">
    <property type="entry name" value="MFS"/>
</dbReference>
<reference evidence="9" key="1">
    <citation type="journal article" date="2019" name="Int. J. Syst. Evol. Microbiol.">
        <title>The Global Catalogue of Microorganisms (GCM) 10K type strain sequencing project: providing services to taxonomists for standard genome sequencing and annotation.</title>
        <authorList>
            <consortium name="The Broad Institute Genomics Platform"/>
            <consortium name="The Broad Institute Genome Sequencing Center for Infectious Disease"/>
            <person name="Wu L."/>
            <person name="Ma J."/>
        </authorList>
    </citation>
    <scope>NUCLEOTIDE SEQUENCE [LARGE SCALE GENOMIC DNA]</scope>
    <source>
        <strain evidence="9">JCM 13249</strain>
    </source>
</reference>
<keyword evidence="2" id="KW-0813">Transport</keyword>